<dbReference type="Proteomes" id="UP000002411">
    <property type="component" value="Chromosome"/>
</dbReference>
<keyword evidence="2" id="KW-1185">Reference proteome</keyword>
<proteinExistence type="predicted"/>
<dbReference type="EMBL" id="CP000673">
    <property type="protein sequence ID" value="EDK33940.1"/>
    <property type="molecule type" value="Genomic_DNA"/>
</dbReference>
<protein>
    <submittedName>
        <fullName evidence="1">Uncharacterized protein</fullName>
    </submittedName>
</protein>
<dbReference type="HOGENOM" id="CLU_2952171_0_0_9"/>
<name>A5MYJ4_CLOK5</name>
<evidence type="ECO:0000313" key="1">
    <source>
        <dbReference type="EMBL" id="EDK33940.1"/>
    </source>
</evidence>
<evidence type="ECO:0000313" key="2">
    <source>
        <dbReference type="Proteomes" id="UP000002411"/>
    </source>
</evidence>
<sequence length="61" mass="7381">MLWVKNIVLLVEANKKKREKKIILKLNIARRHRKKIDVKINLKISNSKELGLTRFFYFTQN</sequence>
<organism evidence="1 2">
    <name type="scientific">Clostridium kluyveri (strain ATCC 8527 / DSM 555 / NBRC 12016 / NCIMB 10680 / K1)</name>
    <dbReference type="NCBI Taxonomy" id="431943"/>
    <lineage>
        <taxon>Bacteria</taxon>
        <taxon>Bacillati</taxon>
        <taxon>Bacillota</taxon>
        <taxon>Clostridia</taxon>
        <taxon>Eubacteriales</taxon>
        <taxon>Clostridiaceae</taxon>
        <taxon>Clostridium</taxon>
    </lineage>
</organism>
<accession>A5MYJ4</accession>
<dbReference type="KEGG" id="ckl:CKL_1928"/>
<dbReference type="AlphaFoldDB" id="A5MYJ4"/>
<gene>
    <name evidence="1" type="ordered locus">CKL_1928</name>
</gene>
<reference evidence="1 2" key="1">
    <citation type="journal article" date="2008" name="Proc. Natl. Acad. Sci. U.S.A.">
        <title>The genome of Clostridium kluyveri, a strict anaerobe with unique metabolic features.</title>
        <authorList>
            <person name="Seedorf H."/>
            <person name="Fricke W.F."/>
            <person name="Veith B."/>
            <person name="Brueggemann H."/>
            <person name="Liesegang H."/>
            <person name="Strittmatter A."/>
            <person name="Miethke M."/>
            <person name="Buckel W."/>
            <person name="Hinderberger J."/>
            <person name="Li F."/>
            <person name="Hagemeier C."/>
            <person name="Thauer R.K."/>
            <person name="Gottschalk G."/>
        </authorList>
    </citation>
    <scope>NUCLEOTIDE SEQUENCE [LARGE SCALE GENOMIC DNA]</scope>
    <source>
        <strain evidence="2">ATCC 8527 / DSM 555 / NCIMB 10680</strain>
    </source>
</reference>
<dbReference type="STRING" id="431943.CKL_1928"/>